<evidence type="ECO:0000313" key="5">
    <source>
        <dbReference type="EMBL" id="AIL32872.1"/>
    </source>
</evidence>
<dbReference type="STRING" id="1072685.IX83_05660"/>
<dbReference type="GO" id="GO:0003723">
    <property type="term" value="F:RNA binding"/>
    <property type="evidence" value="ECO:0007669"/>
    <property type="project" value="UniProtKB-KW"/>
</dbReference>
<protein>
    <recommendedName>
        <fullName evidence="2">CRISPR system Cms protein Csm4</fullName>
    </recommendedName>
</protein>
<dbReference type="OrthoDB" id="9790529at2"/>
<keyword evidence="4" id="KW-0051">Antiviral defense</keyword>
<proteinExistence type="inferred from homology"/>
<name>A0A077DHB0_9BURK</name>
<sequence length="317" mass="35409">MNLYRITLEAKSAFATPLVGDTLFGQLCWGIVNRYGEDCLQSLLKGYAEKNPFMVVSDAFPSGYLPLPTLPSKLWATQGNEDRKALKKKRWIALTHLTQPLSSWQQLALNDREVVLNVLGSDTPYQVTVEQMHNTVNRATNKAGQDAFAASYVVEQICYPTGLKQDLYVLLDETRFSRSDFEQVLKDIGQTGYGKDASIGMGKFDFTIESFSFDSIPHANAWLTLSNSAPQTDDCDVLHSYYQIVTRFGRHGQDLALTGKTFKKPIILVKTAALLTPKSYSQRSFIGQGLTSVSWEHRETVHQGYAPVLPVCLTIHS</sequence>
<keyword evidence="6" id="KW-1185">Reference proteome</keyword>
<dbReference type="Proteomes" id="UP000028945">
    <property type="component" value="Chromosome"/>
</dbReference>
<dbReference type="HOGENOM" id="CLU_076034_0_0_4"/>
<dbReference type="InterPro" id="IPR005510">
    <property type="entry name" value="Csm4"/>
</dbReference>
<reference evidence="5 6" key="1">
    <citation type="journal article" date="2014" name="BMC Genomics">
        <title>A genomic perspective on a new bacterial genus and species from the Alcaligenaceae family, Basilea psittacipulmonis.</title>
        <authorList>
            <person name="Whiteson K.L."/>
            <person name="Hernandez D."/>
            <person name="Lazarevic V."/>
            <person name="Gaia N."/>
            <person name="Farinelli L."/>
            <person name="Francois P."/>
            <person name="Pilo P."/>
            <person name="Frey J."/>
            <person name="Schrenzel J."/>
        </authorList>
    </citation>
    <scope>NUCLEOTIDE SEQUENCE [LARGE SCALE GENOMIC DNA]</scope>
    <source>
        <strain evidence="5 6">DSM 24701</strain>
    </source>
</reference>
<evidence type="ECO:0000256" key="1">
    <source>
        <dbReference type="ARBA" id="ARBA00005772"/>
    </source>
</evidence>
<dbReference type="NCBIfam" id="TIGR01903">
    <property type="entry name" value="cas5_csm4"/>
    <property type="match status" value="1"/>
</dbReference>
<dbReference type="AlphaFoldDB" id="A0A077DHB0"/>
<evidence type="ECO:0000256" key="4">
    <source>
        <dbReference type="ARBA" id="ARBA00023118"/>
    </source>
</evidence>
<comment type="similarity">
    <text evidence="1">Belongs to the CRISPR-associated Csm4 family.</text>
</comment>
<dbReference type="eggNOG" id="COG1567">
    <property type="taxonomic scope" value="Bacteria"/>
</dbReference>
<evidence type="ECO:0000256" key="3">
    <source>
        <dbReference type="ARBA" id="ARBA00022884"/>
    </source>
</evidence>
<keyword evidence="3" id="KW-0694">RNA-binding</keyword>
<accession>A0A077DHB0</accession>
<dbReference type="EMBL" id="CP009238">
    <property type="protein sequence ID" value="AIL32872.1"/>
    <property type="molecule type" value="Genomic_DNA"/>
</dbReference>
<evidence type="ECO:0000256" key="2">
    <source>
        <dbReference type="ARBA" id="ARBA00016109"/>
    </source>
</evidence>
<gene>
    <name evidence="5" type="ORF">IX83_05660</name>
</gene>
<organism evidence="5 6">
    <name type="scientific">Basilea psittacipulmonis DSM 24701</name>
    <dbReference type="NCBI Taxonomy" id="1072685"/>
    <lineage>
        <taxon>Bacteria</taxon>
        <taxon>Pseudomonadati</taxon>
        <taxon>Pseudomonadota</taxon>
        <taxon>Betaproteobacteria</taxon>
        <taxon>Burkholderiales</taxon>
        <taxon>Alcaligenaceae</taxon>
        <taxon>Basilea</taxon>
    </lineage>
</organism>
<dbReference type="KEGG" id="bpsi:IX83_05660"/>
<dbReference type="GO" id="GO:0051607">
    <property type="term" value="P:defense response to virus"/>
    <property type="evidence" value="ECO:0007669"/>
    <property type="project" value="UniProtKB-KW"/>
</dbReference>
<evidence type="ECO:0000313" key="6">
    <source>
        <dbReference type="Proteomes" id="UP000028945"/>
    </source>
</evidence>